<feature type="region of interest" description="Disordered" evidence="1">
    <location>
        <begin position="675"/>
        <end position="699"/>
    </location>
</feature>
<dbReference type="OrthoDB" id="3364052at2759"/>
<feature type="region of interest" description="Disordered" evidence="1">
    <location>
        <begin position="1236"/>
        <end position="1310"/>
    </location>
</feature>
<feature type="region of interest" description="Disordered" evidence="1">
    <location>
        <begin position="1"/>
        <end position="320"/>
    </location>
</feature>
<feature type="compositionally biased region" description="Pro residues" evidence="1">
    <location>
        <begin position="1255"/>
        <end position="1265"/>
    </location>
</feature>
<evidence type="ECO:0000313" key="3">
    <source>
        <dbReference type="Proteomes" id="UP000237144"/>
    </source>
</evidence>
<feature type="region of interest" description="Disordered" evidence="1">
    <location>
        <begin position="940"/>
        <end position="988"/>
    </location>
</feature>
<feature type="compositionally biased region" description="Low complexity" evidence="1">
    <location>
        <begin position="728"/>
        <end position="738"/>
    </location>
</feature>
<feature type="compositionally biased region" description="Low complexity" evidence="1">
    <location>
        <begin position="131"/>
        <end position="173"/>
    </location>
</feature>
<feature type="compositionally biased region" description="Polar residues" evidence="1">
    <location>
        <begin position="174"/>
        <end position="200"/>
    </location>
</feature>
<feature type="region of interest" description="Disordered" evidence="1">
    <location>
        <begin position="524"/>
        <end position="659"/>
    </location>
</feature>
<feature type="compositionally biased region" description="Low complexity" evidence="1">
    <location>
        <begin position="546"/>
        <end position="561"/>
    </location>
</feature>
<dbReference type="Proteomes" id="UP000237144">
    <property type="component" value="Unassembled WGS sequence"/>
</dbReference>
<comment type="caution">
    <text evidence="2">The sequence shown here is derived from an EMBL/GenBank/DDBJ whole genome shotgun (WGS) entry which is preliminary data.</text>
</comment>
<reference evidence="2 3" key="1">
    <citation type="journal article" date="2018" name="Front. Microbiol.">
        <title>Prospects for Fungal Bioremediation of Acidic Radioactive Waste Sites: Characterization and Genome Sequence of Rhodotorula taiwanensis MD1149.</title>
        <authorList>
            <person name="Tkavc R."/>
            <person name="Matrosova V.Y."/>
            <person name="Grichenko O.E."/>
            <person name="Gostincar C."/>
            <person name="Volpe R.P."/>
            <person name="Klimenkova P."/>
            <person name="Gaidamakova E.K."/>
            <person name="Zhou C.E."/>
            <person name="Stewart B.J."/>
            <person name="Lyman M.G."/>
            <person name="Malfatti S.A."/>
            <person name="Rubinfeld B."/>
            <person name="Courtot M."/>
            <person name="Singh J."/>
            <person name="Dalgard C.L."/>
            <person name="Hamilton T."/>
            <person name="Frey K.G."/>
            <person name="Gunde-Cimerman N."/>
            <person name="Dugan L."/>
            <person name="Daly M.J."/>
        </authorList>
    </citation>
    <scope>NUCLEOTIDE SEQUENCE [LARGE SCALE GENOMIC DNA]</scope>
    <source>
        <strain evidence="2 3">MD1149</strain>
    </source>
</reference>
<name>A0A2S5BEM0_9BASI</name>
<feature type="compositionally biased region" description="Polar residues" evidence="1">
    <location>
        <begin position="305"/>
        <end position="314"/>
    </location>
</feature>
<feature type="compositionally biased region" description="Polar residues" evidence="1">
    <location>
        <begin position="744"/>
        <end position="758"/>
    </location>
</feature>
<feature type="region of interest" description="Disordered" evidence="1">
    <location>
        <begin position="728"/>
        <end position="773"/>
    </location>
</feature>
<feature type="region of interest" description="Disordered" evidence="1">
    <location>
        <begin position="1100"/>
        <end position="1137"/>
    </location>
</feature>
<sequence>MDSADSILDLPPLPRPLVPTHSRSFSSSSSSSSSAASEADASSPYSRANSDRRNQNGHVGQRRESGLDQLDVGAINALDGTSPPLGMLADDQPFSDAFADSSKPSSASSTSRNSFVSAATERSQDARTDGAATSRAHSRAAISAADLDFPRSSMSPSPSLSRTSSAAALDSRSPTSQSFLARVSPSLTSASHSRFASTSAVGLRASPSPAPSNRSTALSVSPPLVSPRTSIDERFAVGEDSSSSAASTGSRELSRPSGGAHLSYETEERAATRAARAEQRSGAEEPSTPLDETLLRRRKYRARASGSSTNTSDHSLYGNGSADLSARSRMILDEINLRDGLGEGPDSALRRMTTTETLRGARETRAQMVDEFGAVSDVQANNFPRSRTTSSNRPSTTLSQYDSPSARSRYRSDDLDLHPLPTSASSSRLRDQERASTALGSTADRRRTYDSPASSERIRTSSDSASVSGGRRRAGLSRDLFDSPTSERTATARDRPSADEFGVGPVSAERRAATALGSVTRSLRDLDLSSPTQGRSSHNRDEYAIATPSRRGSTSRRSAAAVETPRSNSAAARRQWTRSELVGSVTGRSDDLDLELEKTPRSGKKTSAGSGTLPAGTDRARRLLYSATGLDDSAPPSRPLTSLSAARSVRRERSATGSEIGSEAWLADLDRRRRNNRSRMSAAGSDDAASVMTTRTQADVDRERTVRAINDLLRDQGIVAAIASDALSAASPSSSNASPRKRQSLNGFAQSMTPSSSLHEMASSRSDMDVAGRGDFAGSLQRDLARSASTLSHANGGRAETAMRGLIERAGVDAADHHKLLLAALDRFDKHFSEYAAGELADAASLSSPTVGQPVAVDLIKRMDGLVTSTSRLNAGLKGLLEEVKADQVQAQLADTDTPPIAALSHFERSVTALLRTSEEQVRSLTEDLVAIVRFDRERTSVTTERPASRASAYRSPLGAALQSPPRRAATASPHAGSTVSHASVRSPVTVRHALRDPLHEQTPSPTSSVHSFASRHTVGYANGSSASRVPLASAVGETPSPVDRRESAQVRSPLSAGATSYETPSRNSSIRRRSATAGMVSSVSYSGRDGLAGLGLPLPPVEADRDRPGMRGAKLSDTTVRPPSPSQARLAGPTPPVTSVDITQATMQTSPTHRSLELGVAPSPADRALPNLPDPSPVVNTLHRFPTSGDLGLQHPVSSGSVAPLPFESPTTHRKRSIRLSSGFGAALKNAFSGNRKSASEGANAQPVVNSPAKPVPPVPPMPALPASASMASLERTSSRVSVTSVRTLGDRSDRRREVEGILRRAGRT</sequence>
<feature type="compositionally biased region" description="Polar residues" evidence="1">
    <location>
        <begin position="1050"/>
        <end position="1069"/>
    </location>
</feature>
<feature type="compositionally biased region" description="Basic and acidic residues" evidence="1">
    <location>
        <begin position="588"/>
        <end position="600"/>
    </location>
</feature>
<gene>
    <name evidence="2" type="ORF">BMF94_1846</name>
</gene>
<protein>
    <submittedName>
        <fullName evidence="2">Uncharacterized protein</fullName>
    </submittedName>
</protein>
<dbReference type="EMBL" id="PJQD01000019">
    <property type="protein sequence ID" value="POY75214.1"/>
    <property type="molecule type" value="Genomic_DNA"/>
</dbReference>
<feature type="compositionally biased region" description="Basic and acidic residues" evidence="1">
    <location>
        <begin position="264"/>
        <end position="283"/>
    </location>
</feature>
<feature type="compositionally biased region" description="Basic and acidic residues" evidence="1">
    <location>
        <begin position="1290"/>
        <end position="1304"/>
    </location>
</feature>
<keyword evidence="3" id="KW-1185">Reference proteome</keyword>
<evidence type="ECO:0000313" key="2">
    <source>
        <dbReference type="EMBL" id="POY75214.1"/>
    </source>
</evidence>
<feature type="compositionally biased region" description="Low complexity" evidence="1">
    <location>
        <begin position="381"/>
        <end position="397"/>
    </location>
</feature>
<evidence type="ECO:0000256" key="1">
    <source>
        <dbReference type="SAM" id="MobiDB-lite"/>
    </source>
</evidence>
<feature type="region of interest" description="Disordered" evidence="1">
    <location>
        <begin position="1024"/>
        <end position="1076"/>
    </location>
</feature>
<organism evidence="2 3">
    <name type="scientific">Rhodotorula taiwanensis</name>
    <dbReference type="NCBI Taxonomy" id="741276"/>
    <lineage>
        <taxon>Eukaryota</taxon>
        <taxon>Fungi</taxon>
        <taxon>Dikarya</taxon>
        <taxon>Basidiomycota</taxon>
        <taxon>Pucciniomycotina</taxon>
        <taxon>Microbotryomycetes</taxon>
        <taxon>Sporidiobolales</taxon>
        <taxon>Sporidiobolaceae</taxon>
        <taxon>Rhodotorula</taxon>
    </lineage>
</organism>
<feature type="compositionally biased region" description="Low complexity" evidence="1">
    <location>
        <begin position="1280"/>
        <end position="1289"/>
    </location>
</feature>
<accession>A0A2S5BEM0</accession>
<proteinExistence type="predicted"/>
<feature type="compositionally biased region" description="Low complexity" evidence="1">
    <location>
        <begin position="94"/>
        <end position="119"/>
    </location>
</feature>
<feature type="compositionally biased region" description="Low complexity" evidence="1">
    <location>
        <begin position="18"/>
        <end position="46"/>
    </location>
</feature>
<feature type="region of interest" description="Disordered" evidence="1">
    <location>
        <begin position="377"/>
        <end position="506"/>
    </location>
</feature>